<evidence type="ECO:0000256" key="1">
    <source>
        <dbReference type="SAM" id="SignalP"/>
    </source>
</evidence>
<dbReference type="PANTHER" id="PTHR33321">
    <property type="match status" value="1"/>
</dbReference>
<dbReference type="EMBL" id="JAYKXN010000006">
    <property type="protein sequence ID" value="KAK7280309.1"/>
    <property type="molecule type" value="Genomic_DNA"/>
</dbReference>
<reference evidence="2 3" key="1">
    <citation type="submission" date="2024-01" db="EMBL/GenBank/DDBJ databases">
        <title>The genomes of 5 underutilized Papilionoideae crops provide insights into root nodulation and disease resistance.</title>
        <authorList>
            <person name="Yuan L."/>
        </authorList>
    </citation>
    <scope>NUCLEOTIDE SEQUENCE [LARGE SCALE GENOMIC DNA]</scope>
    <source>
        <strain evidence="2">LY-2023</strain>
        <tissue evidence="2">Leaf</tissue>
    </source>
</reference>
<feature type="signal peptide" evidence="1">
    <location>
        <begin position="1"/>
        <end position="23"/>
    </location>
</feature>
<proteinExistence type="predicted"/>
<accession>A0AAN9FRR6</accession>
<gene>
    <name evidence="2" type="ORF">RJT34_25372</name>
</gene>
<comment type="caution">
    <text evidence="2">The sequence shown here is derived from an EMBL/GenBank/DDBJ whole genome shotgun (WGS) entry which is preliminary data.</text>
</comment>
<keyword evidence="3" id="KW-1185">Reference proteome</keyword>
<dbReference type="Proteomes" id="UP001359559">
    <property type="component" value="Unassembled WGS sequence"/>
</dbReference>
<dbReference type="AlphaFoldDB" id="A0AAN9FRR6"/>
<feature type="chain" id="PRO_5042883297" evidence="1">
    <location>
        <begin position="24"/>
        <end position="224"/>
    </location>
</feature>
<evidence type="ECO:0000313" key="3">
    <source>
        <dbReference type="Proteomes" id="UP001359559"/>
    </source>
</evidence>
<dbReference type="InterPro" id="IPR007541">
    <property type="entry name" value="Uncharacterised_BSP"/>
</dbReference>
<evidence type="ECO:0000313" key="2">
    <source>
        <dbReference type="EMBL" id="KAK7280309.1"/>
    </source>
</evidence>
<organism evidence="2 3">
    <name type="scientific">Clitoria ternatea</name>
    <name type="common">Butterfly pea</name>
    <dbReference type="NCBI Taxonomy" id="43366"/>
    <lineage>
        <taxon>Eukaryota</taxon>
        <taxon>Viridiplantae</taxon>
        <taxon>Streptophyta</taxon>
        <taxon>Embryophyta</taxon>
        <taxon>Tracheophyta</taxon>
        <taxon>Spermatophyta</taxon>
        <taxon>Magnoliopsida</taxon>
        <taxon>eudicotyledons</taxon>
        <taxon>Gunneridae</taxon>
        <taxon>Pentapetalae</taxon>
        <taxon>rosids</taxon>
        <taxon>fabids</taxon>
        <taxon>Fabales</taxon>
        <taxon>Fabaceae</taxon>
        <taxon>Papilionoideae</taxon>
        <taxon>50 kb inversion clade</taxon>
        <taxon>NPAAA clade</taxon>
        <taxon>indigoferoid/millettioid clade</taxon>
        <taxon>Phaseoleae</taxon>
        <taxon>Clitoria</taxon>
    </lineage>
</organism>
<dbReference type="PANTHER" id="PTHR33321:SF12">
    <property type="entry name" value="PLANT BASIC SECRETORY PROTEIN (BSP) FAMILY PROTEIN"/>
    <property type="match status" value="1"/>
</dbReference>
<protein>
    <submittedName>
        <fullName evidence="2">Uncharacterized protein</fullName>
    </submittedName>
</protein>
<name>A0AAN9FRR6_CLITE</name>
<dbReference type="Pfam" id="PF04450">
    <property type="entry name" value="BSP"/>
    <property type="match status" value="1"/>
</dbReference>
<keyword evidence="1" id="KW-0732">Signal</keyword>
<sequence length="224" mass="24998">MAQHLKPILCLVLALAALYSTEAMDFAVSNNAGNSIGAARFDKEIGADYAKQTLTSSYQFIHSLFEHSNVRSVQNVNMVVEIIDGVTFASNNTIHVSAEYIETYPTDVKKEITGLLYHEMAHILLLHGNGQAPSGLIEGMADFVRLKAGYAPDYWSPPGVGYDWGQGYEVTAQFLNYCDCIKNGFVVELNKKMKSGYSEGYFTELLGKPVTDLWSDYQYMYRNK</sequence>